<feature type="region of interest" description="Disordered" evidence="1">
    <location>
        <begin position="1"/>
        <end position="73"/>
    </location>
</feature>
<protein>
    <submittedName>
        <fullName evidence="2">Uncharacterized protein</fullName>
    </submittedName>
</protein>
<keyword evidence="3" id="KW-1185">Reference proteome</keyword>
<evidence type="ECO:0000313" key="3">
    <source>
        <dbReference type="Proteomes" id="UP001479436"/>
    </source>
</evidence>
<name>A0ABR2W6G8_9FUNG</name>
<evidence type="ECO:0000256" key="1">
    <source>
        <dbReference type="SAM" id="MobiDB-lite"/>
    </source>
</evidence>
<proteinExistence type="predicted"/>
<accession>A0ABR2W6G8</accession>
<gene>
    <name evidence="2" type="ORF">K7432_003423</name>
</gene>
<comment type="caution">
    <text evidence="2">The sequence shown here is derived from an EMBL/GenBank/DDBJ whole genome shotgun (WGS) entry which is preliminary data.</text>
</comment>
<dbReference type="Proteomes" id="UP001479436">
    <property type="component" value="Unassembled WGS sequence"/>
</dbReference>
<feature type="compositionally biased region" description="Polar residues" evidence="1">
    <location>
        <begin position="45"/>
        <end position="55"/>
    </location>
</feature>
<reference evidence="2 3" key="1">
    <citation type="submission" date="2023-04" db="EMBL/GenBank/DDBJ databases">
        <title>Genome of Basidiobolus ranarum AG-B5.</title>
        <authorList>
            <person name="Stajich J.E."/>
            <person name="Carter-House D."/>
            <person name="Gryganskyi A."/>
        </authorList>
    </citation>
    <scope>NUCLEOTIDE SEQUENCE [LARGE SCALE GENOMIC DNA]</scope>
    <source>
        <strain evidence="2 3">AG-B5</strain>
    </source>
</reference>
<dbReference type="EMBL" id="JASJQH010006980">
    <property type="protein sequence ID" value="KAK9721392.1"/>
    <property type="molecule type" value="Genomic_DNA"/>
</dbReference>
<sequence length="73" mass="8167">MNTRSKTRNSISSNSEKSQMTSDSNAPRASGQRQAKKQAERQEELQQNTPSQVATNEVYDAPVEGEFLKSSYQ</sequence>
<feature type="compositionally biased region" description="Polar residues" evidence="1">
    <location>
        <begin position="1"/>
        <end position="33"/>
    </location>
</feature>
<evidence type="ECO:0000313" key="2">
    <source>
        <dbReference type="EMBL" id="KAK9721392.1"/>
    </source>
</evidence>
<organism evidence="2 3">
    <name type="scientific">Basidiobolus ranarum</name>
    <dbReference type="NCBI Taxonomy" id="34480"/>
    <lineage>
        <taxon>Eukaryota</taxon>
        <taxon>Fungi</taxon>
        <taxon>Fungi incertae sedis</taxon>
        <taxon>Zoopagomycota</taxon>
        <taxon>Entomophthoromycotina</taxon>
        <taxon>Basidiobolomycetes</taxon>
        <taxon>Basidiobolales</taxon>
        <taxon>Basidiobolaceae</taxon>
        <taxon>Basidiobolus</taxon>
    </lineage>
</organism>